<feature type="domain" description="Beta-lactamase-related" evidence="3">
    <location>
        <begin position="50"/>
        <end position="351"/>
    </location>
</feature>
<keyword evidence="1" id="KW-0472">Membrane</keyword>
<dbReference type="InterPro" id="IPR050491">
    <property type="entry name" value="AmpC-like"/>
</dbReference>
<organism evidence="4 5">
    <name type="scientific">Paenibacillus rhizosphaerae</name>
    <dbReference type="NCBI Taxonomy" id="297318"/>
    <lineage>
        <taxon>Bacteria</taxon>
        <taxon>Bacillati</taxon>
        <taxon>Bacillota</taxon>
        <taxon>Bacilli</taxon>
        <taxon>Bacillales</taxon>
        <taxon>Paenibacillaceae</taxon>
        <taxon>Paenibacillus</taxon>
    </lineage>
</organism>
<name>A0A1R1EAT2_9BACL</name>
<feature type="transmembrane region" description="Helical" evidence="1">
    <location>
        <begin position="422"/>
        <end position="440"/>
    </location>
</feature>
<dbReference type="AlphaFoldDB" id="A0A1R1EAT2"/>
<sequence>MMKSKEKRRSIAFISRKMILVLLLAAVFSGAYTSLASAAPKLETGRKDQIDRFIETRMHQNRIPGLSVAIVHDGEIVYSKGYGETGSGAAVTPDTPLPVASLSKSITALAVMQLVEAGKIRLEDKAVDLLPSFRMDDPRGKEITVRQLLNQTSGLADTVFPEMAFSAQPASLGESIARLKEVKLASDPGTAFHYHNTNYQLLALIVETVSKEPFPDYLQKHIFAPLHMDRTTDAALTSSFKEPGHMLLYGQPVALKEPDWFVEGAAGNVSTANDMARWLMLQLGGGTYGGTRLLSPEGIAAMREVPAGVESRYGMGWTVDGARLSHNGILWTYQADQLLMPESGYGIVILFGSGLNALVNYGTFASGIADILNGEEPPKSAISVGMIEAGIALLTLLTVLLWVRGFFFRWNRWEHKARQRRVWLISLRMLATLIPLAIFISLPQILTFVGGGRVLKWEQIFLLMPSVVIWLALLSAFGAISFVRKALCMVAILREHQKAQA</sequence>
<keyword evidence="5" id="KW-1185">Reference proteome</keyword>
<dbReference type="InterPro" id="IPR001466">
    <property type="entry name" value="Beta-lactam-related"/>
</dbReference>
<keyword evidence="1" id="KW-0812">Transmembrane</keyword>
<reference evidence="4 5" key="1">
    <citation type="submission" date="2016-11" db="EMBL/GenBank/DDBJ databases">
        <title>Paenibacillus species isolates.</title>
        <authorList>
            <person name="Beno S.M."/>
        </authorList>
    </citation>
    <scope>NUCLEOTIDE SEQUENCE [LARGE SCALE GENOMIC DNA]</scope>
    <source>
        <strain evidence="4 5">FSL R5-0378</strain>
    </source>
</reference>
<dbReference type="STRING" id="297318.BK138_30540"/>
<dbReference type="RefSeq" id="WP_076175608.1">
    <property type="nucleotide sequence ID" value="NZ_MRTP01000015.1"/>
</dbReference>
<dbReference type="InterPro" id="IPR012338">
    <property type="entry name" value="Beta-lactam/transpept-like"/>
</dbReference>
<protein>
    <recommendedName>
        <fullName evidence="3">Beta-lactamase-related domain-containing protein</fullName>
    </recommendedName>
</protein>
<accession>A0A1R1EAT2</accession>
<comment type="caution">
    <text evidence="4">The sequence shown here is derived from an EMBL/GenBank/DDBJ whole genome shotgun (WGS) entry which is preliminary data.</text>
</comment>
<feature type="transmembrane region" description="Helical" evidence="1">
    <location>
        <begin position="460"/>
        <end position="483"/>
    </location>
</feature>
<evidence type="ECO:0000256" key="2">
    <source>
        <dbReference type="SAM" id="SignalP"/>
    </source>
</evidence>
<keyword evidence="1" id="KW-1133">Transmembrane helix</keyword>
<dbReference type="SUPFAM" id="SSF56601">
    <property type="entry name" value="beta-lactamase/transpeptidase-like"/>
    <property type="match status" value="1"/>
</dbReference>
<dbReference type="Proteomes" id="UP000187172">
    <property type="component" value="Unassembled WGS sequence"/>
</dbReference>
<feature type="transmembrane region" description="Helical" evidence="1">
    <location>
        <begin position="381"/>
        <end position="402"/>
    </location>
</feature>
<gene>
    <name evidence="4" type="ORF">BK138_30540</name>
</gene>
<dbReference type="EMBL" id="MRTP01000015">
    <property type="protein sequence ID" value="OMF48914.1"/>
    <property type="molecule type" value="Genomic_DNA"/>
</dbReference>
<evidence type="ECO:0000259" key="3">
    <source>
        <dbReference type="Pfam" id="PF00144"/>
    </source>
</evidence>
<evidence type="ECO:0000256" key="1">
    <source>
        <dbReference type="SAM" id="Phobius"/>
    </source>
</evidence>
<feature type="signal peptide" evidence="2">
    <location>
        <begin position="1"/>
        <end position="38"/>
    </location>
</feature>
<dbReference type="Gene3D" id="3.40.710.10">
    <property type="entry name" value="DD-peptidase/beta-lactamase superfamily"/>
    <property type="match status" value="1"/>
</dbReference>
<dbReference type="PANTHER" id="PTHR46825">
    <property type="entry name" value="D-ALANYL-D-ALANINE-CARBOXYPEPTIDASE/ENDOPEPTIDASE AMPH"/>
    <property type="match status" value="1"/>
</dbReference>
<feature type="chain" id="PRO_5012096480" description="Beta-lactamase-related domain-containing protein" evidence="2">
    <location>
        <begin position="39"/>
        <end position="501"/>
    </location>
</feature>
<proteinExistence type="predicted"/>
<keyword evidence="2" id="KW-0732">Signal</keyword>
<evidence type="ECO:0000313" key="4">
    <source>
        <dbReference type="EMBL" id="OMF48914.1"/>
    </source>
</evidence>
<dbReference type="PANTHER" id="PTHR46825:SF9">
    <property type="entry name" value="BETA-LACTAMASE-RELATED DOMAIN-CONTAINING PROTEIN"/>
    <property type="match status" value="1"/>
</dbReference>
<evidence type="ECO:0000313" key="5">
    <source>
        <dbReference type="Proteomes" id="UP000187172"/>
    </source>
</evidence>
<dbReference type="Pfam" id="PF00144">
    <property type="entry name" value="Beta-lactamase"/>
    <property type="match status" value="1"/>
</dbReference>